<evidence type="ECO:0000256" key="2">
    <source>
        <dbReference type="SAM" id="MobiDB-lite"/>
    </source>
</evidence>
<dbReference type="RefSeq" id="WP_026417198.1">
    <property type="nucleotide sequence ID" value="NZ_AUBJ02000001.1"/>
</dbReference>
<dbReference type="Pfam" id="PF03576">
    <property type="entry name" value="Peptidase_S58"/>
    <property type="match status" value="1"/>
</dbReference>
<dbReference type="SUPFAM" id="SSF56266">
    <property type="entry name" value="DmpA/ArgJ-like"/>
    <property type="match status" value="1"/>
</dbReference>
<dbReference type="PANTHER" id="PTHR36512:SF3">
    <property type="entry name" value="BLR5678 PROTEIN"/>
    <property type="match status" value="1"/>
</dbReference>
<evidence type="ECO:0000313" key="4">
    <source>
        <dbReference type="Proteomes" id="UP000791080"/>
    </source>
</evidence>
<evidence type="ECO:0000313" key="3">
    <source>
        <dbReference type="EMBL" id="MCP2332138.1"/>
    </source>
</evidence>
<feature type="region of interest" description="Disordered" evidence="2">
    <location>
        <begin position="1"/>
        <end position="21"/>
    </location>
</feature>
<dbReference type="PANTHER" id="PTHR36512">
    <property type="entry name" value="D-AMINOPEPTIDASE"/>
    <property type="match status" value="1"/>
</dbReference>
<dbReference type="EMBL" id="AUBJ02000001">
    <property type="protein sequence ID" value="MCP2332138.1"/>
    <property type="molecule type" value="Genomic_DNA"/>
</dbReference>
<protein>
    <submittedName>
        <fullName evidence="3">L-aminopeptidase/D-esterase</fullName>
    </submittedName>
</protein>
<gene>
    <name evidence="3" type="ORF">G443_002408</name>
</gene>
<dbReference type="InterPro" id="IPR005321">
    <property type="entry name" value="Peptidase_S58_DmpA"/>
</dbReference>
<reference evidence="3 4" key="1">
    <citation type="submission" date="2013-07" db="EMBL/GenBank/DDBJ databases">
        <authorList>
            <consortium name="DOE Joint Genome Institute"/>
            <person name="Reeve W."/>
            <person name="Huntemann M."/>
            <person name="Han J."/>
            <person name="Chen A."/>
            <person name="Kyrpides N."/>
            <person name="Mavromatis K."/>
            <person name="Markowitz V."/>
            <person name="Palaniappan K."/>
            <person name="Ivanova N."/>
            <person name="Schaumberg A."/>
            <person name="Pati A."/>
            <person name="Liolios K."/>
            <person name="Nordberg H.P."/>
            <person name="Cantor M.N."/>
            <person name="Hua S.X."/>
            <person name="Woyke T."/>
        </authorList>
    </citation>
    <scope>NUCLEOTIDE SEQUENCE [LARGE SCALE GENOMIC DNA]</scope>
    <source>
        <strain evidence="3 4">DSM 43889</strain>
    </source>
</reference>
<organism evidence="3 4">
    <name type="scientific">Actinoalloteichus caeruleus DSM 43889</name>
    <dbReference type="NCBI Taxonomy" id="1120930"/>
    <lineage>
        <taxon>Bacteria</taxon>
        <taxon>Bacillati</taxon>
        <taxon>Actinomycetota</taxon>
        <taxon>Actinomycetes</taxon>
        <taxon>Pseudonocardiales</taxon>
        <taxon>Pseudonocardiaceae</taxon>
        <taxon>Actinoalloteichus</taxon>
        <taxon>Actinoalloteichus cyanogriseus</taxon>
    </lineage>
</organism>
<name>A0ABT1JHY7_ACTCY</name>
<dbReference type="Proteomes" id="UP000791080">
    <property type="component" value="Unassembled WGS sequence"/>
</dbReference>
<proteinExistence type="inferred from homology"/>
<dbReference type="CDD" id="cd02252">
    <property type="entry name" value="nylC_like"/>
    <property type="match status" value="1"/>
</dbReference>
<dbReference type="InterPro" id="IPR016117">
    <property type="entry name" value="ArgJ-like_dom_sf"/>
</dbReference>
<keyword evidence="4" id="KW-1185">Reference proteome</keyword>
<comment type="similarity">
    <text evidence="1">Belongs to the peptidase S58 family.</text>
</comment>
<sequence length="360" mass="35668">MTGAGTADVTPPTPGPGNAVTDVPGVLVGHHHRLDAGWATGCTVLLTPEGVTAGVDVRGGAPGTRETDLLAPGRLVERVNAICLAGGSAYGLAAADGVMRWLGARGHGFRVGPEPGNTGGAVDGPVPNVVPIVPAAVLFDLEETAWGRVPDAGFGHHACEDASGEPPATGSVGAGAGAAAGSLRGGVGTASVLLPTGWTVGALTVANPAGEVVDPATGLPFGWPLGFPGEFGLVPPSADEIRRAAARRAPARSLNTLIGAVVTDADLTRAECGRVAAVAHDGIARSVRPAHSVFDGDTLFTLATGRRPLPPTGPARTALVDELAQAAADVVARAVVHAVLAAAPGGVVPSYRELYPSALG</sequence>
<comment type="caution">
    <text evidence="3">The sequence shown here is derived from an EMBL/GenBank/DDBJ whole genome shotgun (WGS) entry which is preliminary data.</text>
</comment>
<accession>A0ABT1JHY7</accession>
<reference evidence="3 4" key="2">
    <citation type="submission" date="2022-06" db="EMBL/GenBank/DDBJ databases">
        <title>Genomic Encyclopedia of Type Strains, Phase I: the one thousand microbial genomes (KMG-I) project.</title>
        <authorList>
            <person name="Kyrpides N."/>
        </authorList>
    </citation>
    <scope>NUCLEOTIDE SEQUENCE [LARGE SCALE GENOMIC DNA]</scope>
    <source>
        <strain evidence="3 4">DSM 43889</strain>
    </source>
</reference>
<evidence type="ECO:0000256" key="1">
    <source>
        <dbReference type="ARBA" id="ARBA00007068"/>
    </source>
</evidence>
<dbReference type="Gene3D" id="3.60.70.12">
    <property type="entry name" value="L-amino peptidase D-ALA esterase/amidase"/>
    <property type="match status" value="1"/>
</dbReference>